<organism evidence="2 3">
    <name type="scientific">Lactuca saligna</name>
    <name type="common">Willowleaf lettuce</name>
    <dbReference type="NCBI Taxonomy" id="75948"/>
    <lineage>
        <taxon>Eukaryota</taxon>
        <taxon>Viridiplantae</taxon>
        <taxon>Streptophyta</taxon>
        <taxon>Embryophyta</taxon>
        <taxon>Tracheophyta</taxon>
        <taxon>Spermatophyta</taxon>
        <taxon>Magnoliopsida</taxon>
        <taxon>eudicotyledons</taxon>
        <taxon>Gunneridae</taxon>
        <taxon>Pentapetalae</taxon>
        <taxon>asterids</taxon>
        <taxon>campanulids</taxon>
        <taxon>Asterales</taxon>
        <taxon>Asteraceae</taxon>
        <taxon>Cichorioideae</taxon>
        <taxon>Cichorieae</taxon>
        <taxon>Lactucinae</taxon>
        <taxon>Lactuca</taxon>
    </lineage>
</organism>
<reference evidence="2" key="1">
    <citation type="submission" date="2023-04" db="EMBL/GenBank/DDBJ databases">
        <authorList>
            <person name="Vijverberg K."/>
            <person name="Xiong W."/>
            <person name="Schranz E."/>
        </authorList>
    </citation>
    <scope>NUCLEOTIDE SEQUENCE</scope>
</reference>
<keyword evidence="1" id="KW-0812">Transmembrane</keyword>
<feature type="transmembrane region" description="Helical" evidence="1">
    <location>
        <begin position="84"/>
        <end position="101"/>
    </location>
</feature>
<keyword evidence="1" id="KW-1133">Transmembrane helix</keyword>
<keyword evidence="1" id="KW-0472">Membrane</keyword>
<dbReference type="AlphaFoldDB" id="A0AA35YE43"/>
<sequence>MYEQFSFARALTSSSAIPMLWLSLASSTKVFNKDIKVFTFEMESKGTKRLWKKQFAQILQLPPEGPFEVFSLDQMLQMFNEGDIILHFWLLAVLISSVFLLSEISSLGSLFDV</sequence>
<keyword evidence="3" id="KW-1185">Reference proteome</keyword>
<name>A0AA35YE43_LACSI</name>
<accession>A0AA35YE43</accession>
<dbReference type="EMBL" id="OX465078">
    <property type="protein sequence ID" value="CAI9270751.1"/>
    <property type="molecule type" value="Genomic_DNA"/>
</dbReference>
<dbReference type="Proteomes" id="UP001177003">
    <property type="component" value="Chromosome 2"/>
</dbReference>
<proteinExistence type="predicted"/>
<evidence type="ECO:0000313" key="2">
    <source>
        <dbReference type="EMBL" id="CAI9270751.1"/>
    </source>
</evidence>
<gene>
    <name evidence="2" type="ORF">LSALG_LOCUS11048</name>
</gene>
<evidence type="ECO:0000256" key="1">
    <source>
        <dbReference type="SAM" id="Phobius"/>
    </source>
</evidence>
<evidence type="ECO:0000313" key="3">
    <source>
        <dbReference type="Proteomes" id="UP001177003"/>
    </source>
</evidence>
<protein>
    <submittedName>
        <fullName evidence="2">Uncharacterized protein</fullName>
    </submittedName>
</protein>